<organism evidence="1 2">
    <name type="scientific">Maridesulfovibrio hydrothermalis AM13 = DSM 14728</name>
    <dbReference type="NCBI Taxonomy" id="1121451"/>
    <lineage>
        <taxon>Bacteria</taxon>
        <taxon>Pseudomonadati</taxon>
        <taxon>Thermodesulfobacteriota</taxon>
        <taxon>Desulfovibrionia</taxon>
        <taxon>Desulfovibrionales</taxon>
        <taxon>Desulfovibrionaceae</taxon>
        <taxon>Maridesulfovibrio</taxon>
    </lineage>
</organism>
<evidence type="ECO:0000313" key="1">
    <source>
        <dbReference type="EMBL" id="CCO24129.1"/>
    </source>
</evidence>
<name>L0RBJ0_9BACT</name>
<dbReference type="STRING" id="1121451.DESAM_21856"/>
<gene>
    <name evidence="1" type="ORF">DESAM_21856</name>
</gene>
<sequence length="38" mass="4523">MPASFMNPRREMFMGSSFRYIRQAKFNATPDSYFDGHM</sequence>
<keyword evidence="2" id="KW-1185">Reference proteome</keyword>
<dbReference type="PATRIC" id="fig|1121451.3.peg.2087"/>
<dbReference type="AlphaFoldDB" id="L0RBJ0"/>
<protein>
    <submittedName>
        <fullName evidence="1">Uncharacterized protein</fullName>
    </submittedName>
</protein>
<proteinExistence type="predicted"/>
<dbReference type="EMBL" id="FO203522">
    <property type="protein sequence ID" value="CCO24129.1"/>
    <property type="molecule type" value="Genomic_DNA"/>
</dbReference>
<dbReference type="KEGG" id="dhy:DESAM_21856"/>
<accession>L0RBJ0</accession>
<dbReference type="HOGENOM" id="CLU_3327194_0_0_7"/>
<dbReference type="Proteomes" id="UP000010808">
    <property type="component" value="Chromosome"/>
</dbReference>
<reference evidence="1 2" key="1">
    <citation type="submission" date="2012-10" db="EMBL/GenBank/DDBJ databases">
        <authorList>
            <person name="Genoscope - CEA"/>
        </authorList>
    </citation>
    <scope>NUCLEOTIDE SEQUENCE [LARGE SCALE GENOMIC DNA]</scope>
    <source>
        <strain evidence="2">AM13 / DSM 14728</strain>
    </source>
</reference>
<evidence type="ECO:0000313" key="2">
    <source>
        <dbReference type="Proteomes" id="UP000010808"/>
    </source>
</evidence>